<dbReference type="CDD" id="cd01189">
    <property type="entry name" value="INT_ICEBs1_C_like"/>
    <property type="match status" value="1"/>
</dbReference>
<dbReference type="GO" id="GO:0015074">
    <property type="term" value="P:DNA integration"/>
    <property type="evidence" value="ECO:0007669"/>
    <property type="project" value="InterPro"/>
</dbReference>
<dbReference type="Gene3D" id="1.10.443.10">
    <property type="entry name" value="Intergrase catalytic core"/>
    <property type="match status" value="1"/>
</dbReference>
<dbReference type="EMBL" id="CP041695">
    <property type="protein sequence ID" value="QDP82263.1"/>
    <property type="molecule type" value="Genomic_DNA"/>
</dbReference>
<evidence type="ECO:0000256" key="3">
    <source>
        <dbReference type="ARBA" id="ARBA00023172"/>
    </source>
</evidence>
<proteinExistence type="inferred from homology"/>
<keyword evidence="2" id="KW-0238">DNA-binding</keyword>
<feature type="domain" description="Tyr recombinase" evidence="4">
    <location>
        <begin position="229"/>
        <end position="437"/>
    </location>
</feature>
<dbReference type="AlphaFoldDB" id="A0A516NTN8"/>
<evidence type="ECO:0000256" key="1">
    <source>
        <dbReference type="ARBA" id="ARBA00008857"/>
    </source>
</evidence>
<dbReference type="PROSITE" id="PS51898">
    <property type="entry name" value="TYR_RECOMBINASE"/>
    <property type="match status" value="1"/>
</dbReference>
<dbReference type="Gene3D" id="1.10.150.130">
    <property type="match status" value="1"/>
</dbReference>
<gene>
    <name evidence="5" type="ORF">FOH10_29540</name>
</gene>
<dbReference type="InterPro" id="IPR011010">
    <property type="entry name" value="DNA_brk_join_enz"/>
</dbReference>
<evidence type="ECO:0000256" key="2">
    <source>
        <dbReference type="ARBA" id="ARBA00023125"/>
    </source>
</evidence>
<dbReference type="PANTHER" id="PTHR30349:SF64">
    <property type="entry name" value="PROPHAGE INTEGRASE INTD-RELATED"/>
    <property type="match status" value="1"/>
</dbReference>
<dbReference type="PANTHER" id="PTHR30349">
    <property type="entry name" value="PHAGE INTEGRASE-RELATED"/>
    <property type="match status" value="1"/>
</dbReference>
<dbReference type="InterPro" id="IPR050090">
    <property type="entry name" value="Tyrosine_recombinase_XerCD"/>
</dbReference>
<dbReference type="Pfam" id="PF00589">
    <property type="entry name" value="Phage_integrase"/>
    <property type="match status" value="1"/>
</dbReference>
<dbReference type="GO" id="GO:0006310">
    <property type="term" value="P:DNA recombination"/>
    <property type="evidence" value="ECO:0007669"/>
    <property type="project" value="UniProtKB-KW"/>
</dbReference>
<evidence type="ECO:0000313" key="5">
    <source>
        <dbReference type="EMBL" id="QDP82263.1"/>
    </source>
</evidence>
<dbReference type="InterPro" id="IPR010998">
    <property type="entry name" value="Integrase_recombinase_N"/>
</dbReference>
<protein>
    <submittedName>
        <fullName evidence="5">Site-specific integrase</fullName>
    </submittedName>
</protein>
<accession>A0A516NTN8</accession>
<dbReference type="GO" id="GO:0003677">
    <property type="term" value="F:DNA binding"/>
    <property type="evidence" value="ECO:0007669"/>
    <property type="project" value="UniProtKB-KW"/>
</dbReference>
<comment type="similarity">
    <text evidence="1">Belongs to the 'phage' integrase family.</text>
</comment>
<dbReference type="KEGG" id="nod:FOH10_29540"/>
<keyword evidence="3" id="KW-0233">DNA recombination</keyword>
<name>A0A516NTN8_9NOCA</name>
<organism evidence="5 6">
    <name type="scientific">Nocardia otitidiscaviarum</name>
    <dbReference type="NCBI Taxonomy" id="1823"/>
    <lineage>
        <taxon>Bacteria</taxon>
        <taxon>Bacillati</taxon>
        <taxon>Actinomycetota</taxon>
        <taxon>Actinomycetes</taxon>
        <taxon>Mycobacteriales</taxon>
        <taxon>Nocardiaceae</taxon>
        <taxon>Nocardia</taxon>
    </lineage>
</organism>
<dbReference type="InterPro" id="IPR002104">
    <property type="entry name" value="Integrase_catalytic"/>
</dbReference>
<reference evidence="5 6" key="1">
    <citation type="submission" date="2019-07" db="EMBL/GenBank/DDBJ databases">
        <title>Complete Genome Sequence and Methylome Analysis of Nocardia otitidis-caviarum NEB252.</title>
        <authorList>
            <person name="Fomenkov A."/>
            <person name="Anton B.P."/>
            <person name="Vincze T."/>
            <person name="Roberts R.J."/>
        </authorList>
    </citation>
    <scope>NUCLEOTIDE SEQUENCE [LARGE SCALE GENOMIC DNA]</scope>
    <source>
        <strain evidence="5 6">NEB252</strain>
    </source>
</reference>
<dbReference type="Proteomes" id="UP000317039">
    <property type="component" value="Chromosome"/>
</dbReference>
<dbReference type="InterPro" id="IPR013762">
    <property type="entry name" value="Integrase-like_cat_sf"/>
</dbReference>
<dbReference type="SUPFAM" id="SSF56349">
    <property type="entry name" value="DNA breaking-rejoining enzymes"/>
    <property type="match status" value="1"/>
</dbReference>
<evidence type="ECO:0000259" key="4">
    <source>
        <dbReference type="PROSITE" id="PS51898"/>
    </source>
</evidence>
<evidence type="ECO:0000313" key="6">
    <source>
        <dbReference type="Proteomes" id="UP000317039"/>
    </source>
</evidence>
<sequence length="439" mass="48884">MPRGRPPRPIGVPGAVMLTELAPGHFEARVLVRDGSGKRREVTRRSPLRLDTRGRKVPDRNGSRASEAVLAAAREIRVAVQGELTDSISVRKLWEFYRNHLVALERAASTLDRYDDVATMFNRAFGDLRLHEVTTAAAEKFLIEVGKTQGPGSMDTARSVLSGMFKYAVRKTPLAVNPVREVELPENLEPKGRAGGARDITIDELRFILAAVRTSILPCPRRLMKKERERPTPIRSYAPPTVADFCTSADLTDWVTLLAGTGLRRSQILALLWSDIDFESKTLRTSGKVVRITNVGLVRQEIENDPKNRKGRIALPDFAVVMLTQRKAMLENRKKAHPPAKPPEYDLVFPSENWTLRDPNNVQHQWQRVRDALGIPDDITAHSFRGAVATILDDAGLSARVTADVLGHADPSMTQRRYMARGRVHPAAAEALHKAVHVE</sequence>